<proteinExistence type="predicted"/>
<accession>A0A1Z5S6F4</accession>
<dbReference type="Proteomes" id="UP000000768">
    <property type="component" value="Chromosome 1"/>
</dbReference>
<sequence>MGSLIFDQLIDLFFGLSFSPGINARNPNPANRTSSTQYKIQTSVHSIISREWLYLESTGNKLNGGRLGDTMVWRRTSDTHPRLASGSVEIDQPAHHTPPTMLLLDSCVGFLKKYS</sequence>
<evidence type="ECO:0000256" key="1">
    <source>
        <dbReference type="SAM" id="SignalP"/>
    </source>
</evidence>
<keyword evidence="3" id="KW-1185">Reference proteome</keyword>
<reference evidence="2 3" key="1">
    <citation type="journal article" date="2009" name="Nature">
        <title>The Sorghum bicolor genome and the diversification of grasses.</title>
        <authorList>
            <person name="Paterson A.H."/>
            <person name="Bowers J.E."/>
            <person name="Bruggmann R."/>
            <person name="Dubchak I."/>
            <person name="Grimwood J."/>
            <person name="Gundlach H."/>
            <person name="Haberer G."/>
            <person name="Hellsten U."/>
            <person name="Mitros T."/>
            <person name="Poliakov A."/>
            <person name="Schmutz J."/>
            <person name="Spannagl M."/>
            <person name="Tang H."/>
            <person name="Wang X."/>
            <person name="Wicker T."/>
            <person name="Bharti A.K."/>
            <person name="Chapman J."/>
            <person name="Feltus F.A."/>
            <person name="Gowik U."/>
            <person name="Grigoriev I.V."/>
            <person name="Lyons E."/>
            <person name="Maher C.A."/>
            <person name="Martis M."/>
            <person name="Narechania A."/>
            <person name="Otillar R.P."/>
            <person name="Penning B.W."/>
            <person name="Salamov A.A."/>
            <person name="Wang Y."/>
            <person name="Zhang L."/>
            <person name="Carpita N.C."/>
            <person name="Freeling M."/>
            <person name="Gingle A.R."/>
            <person name="Hash C.T."/>
            <person name="Keller B."/>
            <person name="Klein P."/>
            <person name="Kresovich S."/>
            <person name="McCann M.C."/>
            <person name="Ming R."/>
            <person name="Peterson D.G."/>
            <person name="Mehboob-ur-Rahman"/>
            <person name="Ware D."/>
            <person name="Westhoff P."/>
            <person name="Mayer K.F."/>
            <person name="Messing J."/>
            <person name="Rokhsar D.S."/>
        </authorList>
    </citation>
    <scope>NUCLEOTIDE SEQUENCE [LARGE SCALE GENOMIC DNA]</scope>
    <source>
        <strain evidence="3">cv. BTx623</strain>
    </source>
</reference>
<reference evidence="3" key="2">
    <citation type="journal article" date="2018" name="Plant J.">
        <title>The Sorghum bicolor reference genome: improved assembly, gene annotations, a transcriptome atlas, and signatures of genome organization.</title>
        <authorList>
            <person name="McCormick R.F."/>
            <person name="Truong S.K."/>
            <person name="Sreedasyam A."/>
            <person name="Jenkins J."/>
            <person name="Shu S."/>
            <person name="Sims D."/>
            <person name="Kennedy M."/>
            <person name="Amirebrahimi M."/>
            <person name="Weers B.D."/>
            <person name="McKinley B."/>
            <person name="Mattison A."/>
            <person name="Morishige D.T."/>
            <person name="Grimwood J."/>
            <person name="Schmutz J."/>
            <person name="Mullet J.E."/>
        </authorList>
    </citation>
    <scope>NUCLEOTIDE SEQUENCE [LARGE SCALE GENOMIC DNA]</scope>
    <source>
        <strain evidence="3">cv. BTx623</strain>
    </source>
</reference>
<feature type="chain" id="PRO_5013165292" evidence="1">
    <location>
        <begin position="25"/>
        <end position="115"/>
    </location>
</feature>
<keyword evidence="1" id="KW-0732">Signal</keyword>
<dbReference type="ExpressionAtlas" id="A0A1Z5S6F4">
    <property type="expression patterns" value="baseline and differential"/>
</dbReference>
<name>A0A1Z5S6F4_SORBI</name>
<gene>
    <name evidence="2" type="ORF">SORBI_3001G195866</name>
</gene>
<feature type="signal peptide" evidence="1">
    <location>
        <begin position="1"/>
        <end position="24"/>
    </location>
</feature>
<organism evidence="2 3">
    <name type="scientific">Sorghum bicolor</name>
    <name type="common">Sorghum</name>
    <name type="synonym">Sorghum vulgare</name>
    <dbReference type="NCBI Taxonomy" id="4558"/>
    <lineage>
        <taxon>Eukaryota</taxon>
        <taxon>Viridiplantae</taxon>
        <taxon>Streptophyta</taxon>
        <taxon>Embryophyta</taxon>
        <taxon>Tracheophyta</taxon>
        <taxon>Spermatophyta</taxon>
        <taxon>Magnoliopsida</taxon>
        <taxon>Liliopsida</taxon>
        <taxon>Poales</taxon>
        <taxon>Poaceae</taxon>
        <taxon>PACMAD clade</taxon>
        <taxon>Panicoideae</taxon>
        <taxon>Andropogonodae</taxon>
        <taxon>Andropogoneae</taxon>
        <taxon>Sorghinae</taxon>
        <taxon>Sorghum</taxon>
    </lineage>
</organism>
<dbReference type="Gramene" id="OQU91517">
    <property type="protein sequence ID" value="OQU91517"/>
    <property type="gene ID" value="SORBI_3001G195866"/>
</dbReference>
<protein>
    <submittedName>
        <fullName evidence="2">Uncharacterized protein</fullName>
    </submittedName>
</protein>
<dbReference type="AlphaFoldDB" id="A0A1Z5S6F4"/>
<evidence type="ECO:0000313" key="2">
    <source>
        <dbReference type="EMBL" id="OQU91517.1"/>
    </source>
</evidence>
<evidence type="ECO:0000313" key="3">
    <source>
        <dbReference type="Proteomes" id="UP000000768"/>
    </source>
</evidence>
<dbReference type="EMBL" id="CM000760">
    <property type="protein sequence ID" value="OQU91517.1"/>
    <property type="molecule type" value="Genomic_DNA"/>
</dbReference>